<reference evidence="4" key="1">
    <citation type="journal article" date="2019" name="Nat. Commun.">
        <title>The genome of broomcorn millet.</title>
        <authorList>
            <person name="Zou C."/>
            <person name="Miki D."/>
            <person name="Li D."/>
            <person name="Tang Q."/>
            <person name="Xiao L."/>
            <person name="Rajput S."/>
            <person name="Deng P."/>
            <person name="Jia W."/>
            <person name="Huang R."/>
            <person name="Zhang M."/>
            <person name="Sun Y."/>
            <person name="Hu J."/>
            <person name="Fu X."/>
            <person name="Schnable P.S."/>
            <person name="Li F."/>
            <person name="Zhang H."/>
            <person name="Feng B."/>
            <person name="Zhu X."/>
            <person name="Liu R."/>
            <person name="Schnable J.C."/>
            <person name="Zhu J.-K."/>
            <person name="Zhang H."/>
        </authorList>
    </citation>
    <scope>NUCLEOTIDE SEQUENCE [LARGE SCALE GENOMIC DNA]</scope>
</reference>
<evidence type="ECO:0000256" key="1">
    <source>
        <dbReference type="SAM" id="MobiDB-lite"/>
    </source>
</evidence>
<feature type="domain" description="Plant antimicrobial peptide" evidence="2">
    <location>
        <begin position="161"/>
        <end position="193"/>
    </location>
</feature>
<dbReference type="SMART" id="SM01357">
    <property type="entry name" value="Antimicrobial21"/>
    <property type="match status" value="3"/>
</dbReference>
<proteinExistence type="predicted"/>
<accession>A0A3L6QDS2</accession>
<sequence length="241" mass="27468">MAEPRPWGAAVGTVPRLPWSPGEGSAGFREGPWCSLACSPVVQQGVPVAVRAGRATAGEGERECQERHRQGEREEEDEDAFGSGRGECRRKCASRYEDQPWWVPKCMSRCRRRAVEEDEEENEGGRGRGRECRERCECRHAGDWREKQRCLKESWCREHGDGNRCPCTCQRQCERHGDEGSRRRCVEACERREREELAAVRCDEEKLWGRGPDAGELAAVPVAMLWPWAGTERRGGWPTRL</sequence>
<dbReference type="AlphaFoldDB" id="A0A3L6QDS2"/>
<evidence type="ECO:0000259" key="2">
    <source>
        <dbReference type="SMART" id="SM01357"/>
    </source>
</evidence>
<feature type="domain" description="Plant antimicrobial peptide" evidence="2">
    <location>
        <begin position="82"/>
        <end position="114"/>
    </location>
</feature>
<protein>
    <submittedName>
        <fullName evidence="3">Antimicrobial peptide MBP-1</fullName>
    </submittedName>
</protein>
<feature type="region of interest" description="Disordered" evidence="1">
    <location>
        <begin position="53"/>
        <end position="86"/>
    </location>
</feature>
<dbReference type="OrthoDB" id="696938at2759"/>
<dbReference type="EMBL" id="PQIB02000012">
    <property type="protein sequence ID" value="RLM78804.1"/>
    <property type="molecule type" value="Genomic_DNA"/>
</dbReference>
<dbReference type="GO" id="GO:0050832">
    <property type="term" value="P:defense response to fungus"/>
    <property type="evidence" value="ECO:0007669"/>
    <property type="project" value="InterPro"/>
</dbReference>
<dbReference type="Proteomes" id="UP000275267">
    <property type="component" value="Unassembled WGS sequence"/>
</dbReference>
<gene>
    <name evidence="3" type="ORF">C2845_PM12G31840</name>
</gene>
<evidence type="ECO:0000313" key="3">
    <source>
        <dbReference type="EMBL" id="RLM78804.1"/>
    </source>
</evidence>
<comment type="caution">
    <text evidence="3">The sequence shown here is derived from an EMBL/GenBank/DDBJ whole genome shotgun (WGS) entry which is preliminary data.</text>
</comment>
<evidence type="ECO:0000313" key="4">
    <source>
        <dbReference type="Proteomes" id="UP000275267"/>
    </source>
</evidence>
<feature type="domain" description="Plant antimicrobial peptide" evidence="2">
    <location>
        <begin position="126"/>
        <end position="160"/>
    </location>
</feature>
<organism evidence="3 4">
    <name type="scientific">Panicum miliaceum</name>
    <name type="common">Proso millet</name>
    <name type="synonym">Broomcorn millet</name>
    <dbReference type="NCBI Taxonomy" id="4540"/>
    <lineage>
        <taxon>Eukaryota</taxon>
        <taxon>Viridiplantae</taxon>
        <taxon>Streptophyta</taxon>
        <taxon>Embryophyta</taxon>
        <taxon>Tracheophyta</taxon>
        <taxon>Spermatophyta</taxon>
        <taxon>Magnoliopsida</taxon>
        <taxon>Liliopsida</taxon>
        <taxon>Poales</taxon>
        <taxon>Poaceae</taxon>
        <taxon>PACMAD clade</taxon>
        <taxon>Panicoideae</taxon>
        <taxon>Panicodae</taxon>
        <taxon>Paniceae</taxon>
        <taxon>Panicinae</taxon>
        <taxon>Panicum</taxon>
        <taxon>Panicum sect. Panicum</taxon>
    </lineage>
</organism>
<feature type="compositionally biased region" description="Basic and acidic residues" evidence="1">
    <location>
        <begin position="59"/>
        <end position="72"/>
    </location>
</feature>
<keyword evidence="4" id="KW-1185">Reference proteome</keyword>
<feature type="region of interest" description="Disordered" evidence="1">
    <location>
        <begin position="1"/>
        <end position="23"/>
    </location>
</feature>
<dbReference type="InterPro" id="IPR029227">
    <property type="entry name" value="Plant_Antimicrobial"/>
</dbReference>
<name>A0A3L6QDS2_PANMI</name>